<keyword evidence="1" id="KW-1133">Transmembrane helix</keyword>
<feature type="transmembrane region" description="Helical" evidence="1">
    <location>
        <begin position="125"/>
        <end position="143"/>
    </location>
</feature>
<keyword evidence="1" id="KW-0812">Transmembrane</keyword>
<gene>
    <name evidence="2" type="ORF">PsYK624_077820</name>
</gene>
<feature type="transmembrane region" description="Helical" evidence="1">
    <location>
        <begin position="58"/>
        <end position="80"/>
    </location>
</feature>
<dbReference type="OrthoDB" id="2644397at2759"/>
<feature type="transmembrane region" description="Helical" evidence="1">
    <location>
        <begin position="577"/>
        <end position="598"/>
    </location>
</feature>
<dbReference type="Proteomes" id="UP000703269">
    <property type="component" value="Unassembled WGS sequence"/>
</dbReference>
<evidence type="ECO:0000313" key="2">
    <source>
        <dbReference type="EMBL" id="GJE91632.1"/>
    </source>
</evidence>
<comment type="caution">
    <text evidence="2">The sequence shown here is derived from an EMBL/GenBank/DDBJ whole genome shotgun (WGS) entry which is preliminary data.</text>
</comment>
<proteinExistence type="predicted"/>
<accession>A0A9P3LF36</accession>
<protein>
    <submittedName>
        <fullName evidence="2">Uncharacterized protein</fullName>
    </submittedName>
</protein>
<evidence type="ECO:0000256" key="1">
    <source>
        <dbReference type="SAM" id="Phobius"/>
    </source>
</evidence>
<evidence type="ECO:0000313" key="3">
    <source>
        <dbReference type="Proteomes" id="UP000703269"/>
    </source>
</evidence>
<reference evidence="2 3" key="1">
    <citation type="submission" date="2021-08" db="EMBL/GenBank/DDBJ databases">
        <title>Draft Genome Sequence of Phanerochaete sordida strain YK-624.</title>
        <authorList>
            <person name="Mori T."/>
            <person name="Dohra H."/>
            <person name="Suzuki T."/>
            <person name="Kawagishi H."/>
            <person name="Hirai H."/>
        </authorList>
    </citation>
    <scope>NUCLEOTIDE SEQUENCE [LARGE SCALE GENOMIC DNA]</scope>
    <source>
        <strain evidence="2 3">YK-624</strain>
    </source>
</reference>
<feature type="transmembrane region" description="Helical" evidence="1">
    <location>
        <begin position="12"/>
        <end position="38"/>
    </location>
</feature>
<keyword evidence="3" id="KW-1185">Reference proteome</keyword>
<name>A0A9P3LF36_9APHY</name>
<dbReference type="EMBL" id="BPQB01000022">
    <property type="protein sequence ID" value="GJE91632.1"/>
    <property type="molecule type" value="Genomic_DNA"/>
</dbReference>
<organism evidence="2 3">
    <name type="scientific">Phanerochaete sordida</name>
    <dbReference type="NCBI Taxonomy" id="48140"/>
    <lineage>
        <taxon>Eukaryota</taxon>
        <taxon>Fungi</taxon>
        <taxon>Dikarya</taxon>
        <taxon>Basidiomycota</taxon>
        <taxon>Agaricomycotina</taxon>
        <taxon>Agaricomycetes</taxon>
        <taxon>Polyporales</taxon>
        <taxon>Phanerochaetaceae</taxon>
        <taxon>Phanerochaete</taxon>
    </lineage>
</organism>
<sequence length="673" mass="72508">MSPTPRRKTSWSAYRTHAAICIGLHGILILLHIILLALCVRRAEHSVTFALTPFSVEWYPLAVTTAMQVFGTLILAALVASTQSLAFRSDLYVRQTLTALHDKSSAWLGLGAACSSLWEQFKMRAAMLGVAYITAYLVGMWLLHVTIPTVLSVVPYNDTVPMLNRTILANTTTSHSNYASAYDILLFSDQVPTLGLQENMIYDIIPTIPSAYGSTAVNASVYDVDCTALPTVGPPDAFGSGGGGGLPLTEMMLFYVDSPGNKSNLFSASLPYSASAVYTGQPLVIEHRCSASDPSTGYHPGTCWTPIFLLSTVAIVDADGKEPPVPGGAWVSIDPLVSVVSYPYADPAVLITGLQILACSVQITNIKIDVSVDTRTPLAPPPPPKADVHWRDWTWPDDPALTDQLRAAQNTPYFSPLSGHSSSLTVSAGLANLTDGAPPQLLPGFNYTAFQVDPPQRNVVINTFLRESDSYPVAPSAFDVFLSEDLRLASGNRTNVSVAEINHSMAKALAAVAWYSNNMDSSSPHAIDKLTQLQSTFVSPLATEFNLTLVGTDDALSHYGEATINVVVQRLRLNLSILPILVGLVTSVVLLVVAILVIRVPASARAAFDPDVSIDSGGLLQYTWLLGNEPHLAEVEHPELENLRAAGMFDVHVGDRLKRRLDDRLPSVDDDSM</sequence>
<dbReference type="AlphaFoldDB" id="A0A9P3LF36"/>
<keyword evidence="1" id="KW-0472">Membrane</keyword>